<dbReference type="Proteomes" id="UP000182409">
    <property type="component" value="Unassembled WGS sequence"/>
</dbReference>
<reference evidence="6 7" key="1">
    <citation type="submission" date="2016-10" db="EMBL/GenBank/DDBJ databases">
        <authorList>
            <person name="de Groot N.N."/>
        </authorList>
    </citation>
    <scope>NUCLEOTIDE SEQUENCE [LARGE SCALE GENOMIC DNA]</scope>
    <source>
        <strain evidence="6 7">AB35.6</strain>
    </source>
</reference>
<dbReference type="PROSITE" id="PS51007">
    <property type="entry name" value="CYTC"/>
    <property type="match status" value="1"/>
</dbReference>
<dbReference type="Pfam" id="PF07635">
    <property type="entry name" value="PSCyt1"/>
    <property type="match status" value="1"/>
</dbReference>
<gene>
    <name evidence="6" type="ORF">SAMN05443244_1783</name>
</gene>
<dbReference type="GO" id="GO:0009055">
    <property type="term" value="F:electron transfer activity"/>
    <property type="evidence" value="ECO:0007669"/>
    <property type="project" value="InterPro"/>
</dbReference>
<dbReference type="SUPFAM" id="SSF46626">
    <property type="entry name" value="Cytochrome c"/>
    <property type="match status" value="1"/>
</dbReference>
<dbReference type="AlphaFoldDB" id="A0A1H4M2P0"/>
<dbReference type="InterPro" id="IPR036909">
    <property type="entry name" value="Cyt_c-like_dom_sf"/>
</dbReference>
<dbReference type="GO" id="GO:0020037">
    <property type="term" value="F:heme binding"/>
    <property type="evidence" value="ECO:0007669"/>
    <property type="project" value="InterPro"/>
</dbReference>
<evidence type="ECO:0000313" key="6">
    <source>
        <dbReference type="EMBL" id="SEB76692.1"/>
    </source>
</evidence>
<dbReference type="InterPro" id="IPR011429">
    <property type="entry name" value="Cyt_c_Planctomycete-type"/>
</dbReference>
<dbReference type="InterPro" id="IPR009056">
    <property type="entry name" value="Cyt_c-like_dom"/>
</dbReference>
<dbReference type="PANTHER" id="PTHR35889">
    <property type="entry name" value="CYCLOINULO-OLIGOSACCHARIDE FRUCTANOTRANSFERASE-RELATED"/>
    <property type="match status" value="1"/>
</dbReference>
<evidence type="ECO:0000256" key="2">
    <source>
        <dbReference type="ARBA" id="ARBA00022723"/>
    </source>
</evidence>
<dbReference type="EMBL" id="FNSD01000001">
    <property type="protein sequence ID" value="SEB76692.1"/>
    <property type="molecule type" value="Genomic_DNA"/>
</dbReference>
<feature type="domain" description="Cytochrome c" evidence="5">
    <location>
        <begin position="50"/>
        <end position="154"/>
    </location>
</feature>
<evidence type="ECO:0000256" key="3">
    <source>
        <dbReference type="ARBA" id="ARBA00023004"/>
    </source>
</evidence>
<keyword evidence="1 4" id="KW-0349">Heme</keyword>
<evidence type="ECO:0000256" key="1">
    <source>
        <dbReference type="ARBA" id="ARBA00022617"/>
    </source>
</evidence>
<keyword evidence="3 4" id="KW-0408">Iron</keyword>
<keyword evidence="2 4" id="KW-0479">Metal-binding</keyword>
<name>A0A1H4M2P0_9BACT</name>
<proteinExistence type="predicted"/>
<accession>A0A1H4M2P0</accession>
<evidence type="ECO:0000256" key="4">
    <source>
        <dbReference type="PROSITE-ProRule" id="PRU00433"/>
    </source>
</evidence>
<organism evidence="6 7">
    <name type="scientific">Terriglobus roseus</name>
    <dbReference type="NCBI Taxonomy" id="392734"/>
    <lineage>
        <taxon>Bacteria</taxon>
        <taxon>Pseudomonadati</taxon>
        <taxon>Acidobacteriota</taxon>
        <taxon>Terriglobia</taxon>
        <taxon>Terriglobales</taxon>
        <taxon>Acidobacteriaceae</taxon>
        <taxon>Terriglobus</taxon>
    </lineage>
</organism>
<evidence type="ECO:0000259" key="5">
    <source>
        <dbReference type="PROSITE" id="PS51007"/>
    </source>
</evidence>
<dbReference type="PANTHER" id="PTHR35889:SF3">
    <property type="entry name" value="F-BOX DOMAIN-CONTAINING PROTEIN"/>
    <property type="match status" value="1"/>
</dbReference>
<sequence length="158" mass="16590">MCSDNVPLEVSMPLATSNRILPLALAAITVTLLGCGPAAEPPPTFHPSTPAEAAALNHFDTAVKPVLRQNCYRCHAGMNHKGGFNLSTRELLLKGGESDKVVVVPGHPEQSLLLQLIKHQGPAGPNGHPGPMPPKGQLSSDEIAAISKWIADGAVMDR</sequence>
<dbReference type="GO" id="GO:0046872">
    <property type="term" value="F:metal ion binding"/>
    <property type="evidence" value="ECO:0007669"/>
    <property type="project" value="UniProtKB-KW"/>
</dbReference>
<dbReference type="Gene3D" id="1.10.760.10">
    <property type="entry name" value="Cytochrome c-like domain"/>
    <property type="match status" value="1"/>
</dbReference>
<evidence type="ECO:0000313" key="7">
    <source>
        <dbReference type="Proteomes" id="UP000182409"/>
    </source>
</evidence>
<protein>
    <submittedName>
        <fullName evidence="6">Planctomycete cytochrome C</fullName>
    </submittedName>
</protein>